<evidence type="ECO:0000256" key="1">
    <source>
        <dbReference type="ARBA" id="ARBA00004141"/>
    </source>
</evidence>
<feature type="transmembrane region" description="Helical" evidence="6">
    <location>
        <begin position="348"/>
        <end position="369"/>
    </location>
</feature>
<sequence length="521" mass="57920">MKETIDTPSPPHSPTSSSEAEKGRSTVDLEEIGEREGYVLDTALAQNQNLQTTEDGRTVLIPQPSSSPYDPLNWSSKKKHIILIVVSATALLADYGSATGAVTLIQQAEQWNMTQDHVNHSQVGNVFMLGAGAPFVVGLAAYFGRYPVLFWFVVIALATAIWCAGAQTFESFMAARILNGFFSTVTQGGGLMFVKDMFFLHEQARKINIWSGFIVLSPYLGPLFAAFITSTQIWQWAFGVYSIITGLCLIAIMALGEETYYDRKTVQPELIPNGPRWQRMLGIQQWQSGYIINTPMDALMRPVTMLLKPVVFLSTIYYLVTFAWVVGINTTLAMFLPPVYGFGSKQIGFFYFTPIVAAILGEACGHWLHDFLAVFSTRRNKGHLEPEARLLAIWVATPFMIAGLVLMGFAMEGHYHYMVTALGWGLYVFGIMIVTVAINAYLLDSYPEASGEVAAWICFGRTTGGFIVSYFMVEWLNEQGARRQFGTMAAINVFAFLIAVVMQVWGKRMRVWGGRANFKTV</sequence>
<dbReference type="GO" id="GO:0005886">
    <property type="term" value="C:plasma membrane"/>
    <property type="evidence" value="ECO:0007669"/>
    <property type="project" value="TreeGrafter"/>
</dbReference>
<dbReference type="PROSITE" id="PS50850">
    <property type="entry name" value="MFS"/>
    <property type="match status" value="1"/>
</dbReference>
<reference evidence="8 9" key="1">
    <citation type="submission" date="2019-04" db="EMBL/GenBank/DDBJ databases">
        <title>Friends and foes A comparative genomics study of 23 Aspergillus species from section Flavi.</title>
        <authorList>
            <consortium name="DOE Joint Genome Institute"/>
            <person name="Kjaerbolling I."/>
            <person name="Vesth T."/>
            <person name="Frisvad J.C."/>
            <person name="Nybo J.L."/>
            <person name="Theobald S."/>
            <person name="Kildgaard S."/>
            <person name="Isbrandt T."/>
            <person name="Kuo A."/>
            <person name="Sato A."/>
            <person name="Lyhne E.K."/>
            <person name="Kogle M.E."/>
            <person name="Wiebenga A."/>
            <person name="Kun R.S."/>
            <person name="Lubbers R.J."/>
            <person name="Makela M.R."/>
            <person name="Barry K."/>
            <person name="Chovatia M."/>
            <person name="Clum A."/>
            <person name="Daum C."/>
            <person name="Haridas S."/>
            <person name="He G."/>
            <person name="LaButti K."/>
            <person name="Lipzen A."/>
            <person name="Mondo S."/>
            <person name="Riley R."/>
            <person name="Salamov A."/>
            <person name="Simmons B.A."/>
            <person name="Magnuson J.K."/>
            <person name="Henrissat B."/>
            <person name="Mortensen U.H."/>
            <person name="Larsen T.O."/>
            <person name="Devries R.P."/>
            <person name="Grigoriev I.V."/>
            <person name="Machida M."/>
            <person name="Baker S.E."/>
            <person name="Andersen M.R."/>
        </authorList>
    </citation>
    <scope>NUCLEOTIDE SEQUENCE [LARGE SCALE GENOMIC DNA]</scope>
    <source>
        <strain evidence="8 9">IBT 18842</strain>
    </source>
</reference>
<feature type="transmembrane region" description="Helical" evidence="6">
    <location>
        <begin position="148"/>
        <end position="167"/>
    </location>
</feature>
<evidence type="ECO:0000256" key="5">
    <source>
        <dbReference type="SAM" id="MobiDB-lite"/>
    </source>
</evidence>
<feature type="transmembrane region" description="Helical" evidence="6">
    <location>
        <begin position="485"/>
        <end position="505"/>
    </location>
</feature>
<comment type="subcellular location">
    <subcellularLocation>
        <location evidence="1">Membrane</location>
        <topology evidence="1">Multi-pass membrane protein</topology>
    </subcellularLocation>
</comment>
<evidence type="ECO:0000256" key="2">
    <source>
        <dbReference type="ARBA" id="ARBA00022692"/>
    </source>
</evidence>
<keyword evidence="2 6" id="KW-0812">Transmembrane</keyword>
<dbReference type="Gene3D" id="1.20.1250.20">
    <property type="entry name" value="MFS general substrate transporter like domains"/>
    <property type="match status" value="1"/>
</dbReference>
<keyword evidence="4 6" id="KW-0472">Membrane</keyword>
<accession>A0A5N6U7N0</accession>
<evidence type="ECO:0000256" key="3">
    <source>
        <dbReference type="ARBA" id="ARBA00022989"/>
    </source>
</evidence>
<feature type="region of interest" description="Disordered" evidence="5">
    <location>
        <begin position="1"/>
        <end position="26"/>
    </location>
</feature>
<feature type="transmembrane region" description="Helical" evidence="6">
    <location>
        <begin position="417"/>
        <end position="441"/>
    </location>
</feature>
<feature type="transmembrane region" description="Helical" evidence="6">
    <location>
        <begin position="310"/>
        <end position="336"/>
    </location>
</feature>
<feature type="transmembrane region" description="Helical" evidence="6">
    <location>
        <begin position="173"/>
        <end position="195"/>
    </location>
</feature>
<dbReference type="EMBL" id="ML742027">
    <property type="protein sequence ID" value="KAE8154663.1"/>
    <property type="molecule type" value="Genomic_DNA"/>
</dbReference>
<dbReference type="InterPro" id="IPR011701">
    <property type="entry name" value="MFS"/>
</dbReference>
<gene>
    <name evidence="8" type="ORF">BDV25DRAFT_171489</name>
</gene>
<feature type="domain" description="Major facilitator superfamily (MFS) profile" evidence="7">
    <location>
        <begin position="82"/>
        <end position="510"/>
    </location>
</feature>
<dbReference type="PANTHER" id="PTHR23502:SF187">
    <property type="entry name" value="TRANSPORTER, PUTATIVE (AFU_ORTHOLOGUE AFUA_2G17840)-RELATED"/>
    <property type="match status" value="1"/>
</dbReference>
<proteinExistence type="predicted"/>
<feature type="transmembrane region" description="Helical" evidence="6">
    <location>
        <begin position="125"/>
        <end position="143"/>
    </location>
</feature>
<protein>
    <submittedName>
        <fullName evidence="8">Major facilitator superfamily domain-containing protein</fullName>
    </submittedName>
</protein>
<feature type="transmembrane region" description="Helical" evidence="6">
    <location>
        <begin position="390"/>
        <end position="411"/>
    </location>
</feature>
<feature type="transmembrane region" description="Helical" evidence="6">
    <location>
        <begin position="233"/>
        <end position="255"/>
    </location>
</feature>
<evidence type="ECO:0000256" key="6">
    <source>
        <dbReference type="SAM" id="Phobius"/>
    </source>
</evidence>
<dbReference type="AlphaFoldDB" id="A0A5N6U7N0"/>
<dbReference type="Proteomes" id="UP000325780">
    <property type="component" value="Unassembled WGS sequence"/>
</dbReference>
<dbReference type="PANTHER" id="PTHR23502">
    <property type="entry name" value="MAJOR FACILITATOR SUPERFAMILY"/>
    <property type="match status" value="1"/>
</dbReference>
<evidence type="ECO:0000259" key="7">
    <source>
        <dbReference type="PROSITE" id="PS50850"/>
    </source>
</evidence>
<name>A0A5N6U7N0_ASPAV</name>
<dbReference type="Pfam" id="PF07690">
    <property type="entry name" value="MFS_1"/>
    <property type="match status" value="1"/>
</dbReference>
<feature type="transmembrane region" description="Helical" evidence="6">
    <location>
        <begin position="453"/>
        <end position="473"/>
    </location>
</feature>
<organism evidence="8 9">
    <name type="scientific">Aspergillus avenaceus</name>
    <dbReference type="NCBI Taxonomy" id="36643"/>
    <lineage>
        <taxon>Eukaryota</taxon>
        <taxon>Fungi</taxon>
        <taxon>Dikarya</taxon>
        <taxon>Ascomycota</taxon>
        <taxon>Pezizomycotina</taxon>
        <taxon>Eurotiomycetes</taxon>
        <taxon>Eurotiomycetidae</taxon>
        <taxon>Eurotiales</taxon>
        <taxon>Aspergillaceae</taxon>
        <taxon>Aspergillus</taxon>
        <taxon>Aspergillus subgen. Circumdati</taxon>
    </lineage>
</organism>
<keyword evidence="3 6" id="KW-1133">Transmembrane helix</keyword>
<evidence type="ECO:0000256" key="4">
    <source>
        <dbReference type="ARBA" id="ARBA00023136"/>
    </source>
</evidence>
<dbReference type="SUPFAM" id="SSF103473">
    <property type="entry name" value="MFS general substrate transporter"/>
    <property type="match status" value="1"/>
</dbReference>
<feature type="transmembrane region" description="Helical" evidence="6">
    <location>
        <begin position="207"/>
        <end position="227"/>
    </location>
</feature>
<evidence type="ECO:0000313" key="9">
    <source>
        <dbReference type="Proteomes" id="UP000325780"/>
    </source>
</evidence>
<feature type="transmembrane region" description="Helical" evidence="6">
    <location>
        <begin position="81"/>
        <end position="105"/>
    </location>
</feature>
<keyword evidence="9" id="KW-1185">Reference proteome</keyword>
<dbReference type="OrthoDB" id="2533084at2759"/>
<dbReference type="InterPro" id="IPR036259">
    <property type="entry name" value="MFS_trans_sf"/>
</dbReference>
<dbReference type="InterPro" id="IPR020846">
    <property type="entry name" value="MFS_dom"/>
</dbReference>
<evidence type="ECO:0000313" key="8">
    <source>
        <dbReference type="EMBL" id="KAE8154663.1"/>
    </source>
</evidence>
<dbReference type="GO" id="GO:0022857">
    <property type="term" value="F:transmembrane transporter activity"/>
    <property type="evidence" value="ECO:0007669"/>
    <property type="project" value="InterPro"/>
</dbReference>